<dbReference type="Proteomes" id="UP000434276">
    <property type="component" value="Unassembled WGS sequence"/>
</dbReference>
<accession>A0A5S9XIK1</accession>
<dbReference type="AlphaFoldDB" id="A0A5S9XIK1"/>
<evidence type="ECO:0000313" key="2">
    <source>
        <dbReference type="Proteomes" id="UP000434276"/>
    </source>
</evidence>
<protein>
    <submittedName>
        <fullName evidence="1">Uncharacterized protein</fullName>
    </submittedName>
</protein>
<name>A0A5S9XIK1_ARATH</name>
<evidence type="ECO:0000313" key="1">
    <source>
        <dbReference type="EMBL" id="CAA0384778.1"/>
    </source>
</evidence>
<organism evidence="1 2">
    <name type="scientific">Arabidopsis thaliana</name>
    <name type="common">Mouse-ear cress</name>
    <dbReference type="NCBI Taxonomy" id="3702"/>
    <lineage>
        <taxon>Eukaryota</taxon>
        <taxon>Viridiplantae</taxon>
        <taxon>Streptophyta</taxon>
        <taxon>Embryophyta</taxon>
        <taxon>Tracheophyta</taxon>
        <taxon>Spermatophyta</taxon>
        <taxon>Magnoliopsida</taxon>
        <taxon>eudicotyledons</taxon>
        <taxon>Gunneridae</taxon>
        <taxon>Pentapetalae</taxon>
        <taxon>rosids</taxon>
        <taxon>malvids</taxon>
        <taxon>Brassicales</taxon>
        <taxon>Brassicaceae</taxon>
        <taxon>Camelineae</taxon>
        <taxon>Arabidopsis</taxon>
    </lineage>
</organism>
<dbReference type="ExpressionAtlas" id="A0A5S9XIK1">
    <property type="expression patterns" value="baseline"/>
</dbReference>
<dbReference type="EMBL" id="CACSHJ010000089">
    <property type="protein sequence ID" value="CAA0384778.1"/>
    <property type="molecule type" value="Genomic_DNA"/>
</dbReference>
<reference evidence="1 2" key="1">
    <citation type="submission" date="2019-12" db="EMBL/GenBank/DDBJ databases">
        <authorList>
            <person name="Jiao W.-B."/>
            <person name="Schneeberger K."/>
        </authorList>
    </citation>
    <scope>NUCLEOTIDE SEQUENCE [LARGE SCALE GENOMIC DNA]</scope>
    <source>
        <strain evidence="2">cv. C24</strain>
    </source>
</reference>
<gene>
    <name evidence="1" type="ORF">C24_LOCUS14935</name>
</gene>
<proteinExistence type="predicted"/>
<sequence>MDHLEDMERVETPSSLKIGNGVEDRPILDPCLSVVLDSSEATRRASTISEQELLRDRRSGNADILLALGLMEECDLIVEGNTANRGASLIALWRAYGPDSFGGFTQVICNRYPHNDQLEWWQTSTSIQPSHLSRVNDISKIHMGIMLLC</sequence>